<organism evidence="2 3">
    <name type="scientific">Mycobacteroides abscessus 21</name>
    <dbReference type="NCBI Taxonomy" id="1299324"/>
    <lineage>
        <taxon>Bacteria</taxon>
        <taxon>Bacillati</taxon>
        <taxon>Actinomycetota</taxon>
        <taxon>Actinomycetes</taxon>
        <taxon>Mycobacteriales</taxon>
        <taxon>Mycobacteriaceae</taxon>
        <taxon>Mycobacteroides</taxon>
        <taxon>Mycobacteroides abscessus</taxon>
    </lineage>
</organism>
<gene>
    <name evidence="2" type="ORF">I543_2051</name>
</gene>
<dbReference type="Proteomes" id="UP000020103">
    <property type="component" value="Unassembled WGS sequence"/>
</dbReference>
<dbReference type="EMBL" id="JAOF01000001">
    <property type="protein sequence ID" value="EUA46534.1"/>
    <property type="molecule type" value="Genomic_DNA"/>
</dbReference>
<evidence type="ECO:0000313" key="3">
    <source>
        <dbReference type="Proteomes" id="UP000020103"/>
    </source>
</evidence>
<comment type="caution">
    <text evidence="2">The sequence shown here is derived from an EMBL/GenBank/DDBJ whole genome shotgun (WGS) entry which is preliminary data.</text>
</comment>
<sequence length="73" mass="8083">MPGERGKRIHARQSNRLPSPNPNPLSDVDVHEWRLDDLAFDLTATHIDDDARAVRDLGRGVQQGQGDSGLQGR</sequence>
<protein>
    <submittedName>
        <fullName evidence="2">Uncharacterized protein</fullName>
    </submittedName>
</protein>
<name>A0A829Q2J8_9MYCO</name>
<dbReference type="AlphaFoldDB" id="A0A829Q2J8"/>
<feature type="region of interest" description="Disordered" evidence="1">
    <location>
        <begin position="1"/>
        <end position="28"/>
    </location>
</feature>
<evidence type="ECO:0000256" key="1">
    <source>
        <dbReference type="SAM" id="MobiDB-lite"/>
    </source>
</evidence>
<proteinExistence type="predicted"/>
<evidence type="ECO:0000313" key="2">
    <source>
        <dbReference type="EMBL" id="EUA46534.1"/>
    </source>
</evidence>
<reference evidence="2 3" key="1">
    <citation type="submission" date="2013-12" db="EMBL/GenBank/DDBJ databases">
        <authorList>
            <person name="Madinger N."/>
            <person name="Lenaerts A."/>
            <person name="Ordway D."/>
            <person name="DeGroote M.A."/>
            <person name="Parker T."/>
            <person name="Sizemore C."/>
            <person name="Tallon L.J."/>
            <person name="Sadzewicz L.K."/>
            <person name="Sengamalay N."/>
            <person name="Fraser C.M."/>
            <person name="Hine E."/>
            <person name="Shefchek K.A."/>
            <person name="Das S.P."/>
            <person name="Tettelin H."/>
        </authorList>
    </citation>
    <scope>NUCLEOTIDE SEQUENCE [LARGE SCALE GENOMIC DNA]</scope>
    <source>
        <strain evidence="2 3">21</strain>
    </source>
</reference>
<accession>A0A829Q2J8</accession>